<reference evidence="3 4" key="1">
    <citation type="submission" date="2019-02" db="EMBL/GenBank/DDBJ databases">
        <title>Opniocepnalus argus genome.</title>
        <authorList>
            <person name="Zhou C."/>
            <person name="Xiao S."/>
        </authorList>
    </citation>
    <scope>NUCLEOTIDE SEQUENCE [LARGE SCALE GENOMIC DNA]</scope>
    <source>
        <strain evidence="3">OARG1902GOOAL</strain>
        <tissue evidence="3">Muscle</tissue>
    </source>
</reference>
<accession>A0A6G1PGV4</accession>
<evidence type="ECO:0000256" key="1">
    <source>
        <dbReference type="ARBA" id="ARBA00025778"/>
    </source>
</evidence>
<gene>
    <name evidence="3" type="ORF">EXN66_Car005134</name>
</gene>
<dbReference type="PANTHER" id="PTHR15304:SF2">
    <property type="entry name" value="MYOD FAMILY INHIBITOR DOMAIN-CONTAINING PROTEIN 2"/>
    <property type="match status" value="1"/>
</dbReference>
<feature type="region of interest" description="Disordered" evidence="2">
    <location>
        <begin position="1"/>
        <end position="67"/>
    </location>
</feature>
<protein>
    <submittedName>
        <fullName evidence="3">MyoD family inhibitor domain-containing protein 2</fullName>
    </submittedName>
</protein>
<dbReference type="AlphaFoldDB" id="A0A6G1PGV4"/>
<dbReference type="InterPro" id="IPR026134">
    <property type="entry name" value="MDFI/MDFIC"/>
</dbReference>
<evidence type="ECO:0000313" key="3">
    <source>
        <dbReference type="EMBL" id="KAF3689462.1"/>
    </source>
</evidence>
<dbReference type="EMBL" id="CM015716">
    <property type="protein sequence ID" value="KAF3689462.1"/>
    <property type="molecule type" value="Genomic_DNA"/>
</dbReference>
<proteinExistence type="inferred from homology"/>
<sequence>MDQMADEITLRADVKDKERVNTAEESTAWVRGERIQTQTEASARRLSATAETEPGETDKDPDVQQLRECGRSSSPLFSLKMYLKRSSASQSSTESPLSSQHSNMGVDCAGIVLDCLFCRFYDMMLMLPDSCERVANHCCPSYKQVVTPVESTPSSDNNSWTDLDCCVFTSCHDANDCLELAMEVSELCYH</sequence>
<evidence type="ECO:0000256" key="2">
    <source>
        <dbReference type="SAM" id="MobiDB-lite"/>
    </source>
</evidence>
<evidence type="ECO:0000313" key="4">
    <source>
        <dbReference type="Proteomes" id="UP000503349"/>
    </source>
</evidence>
<name>A0A6G1PGV4_CHAAH</name>
<organism evidence="3 4">
    <name type="scientific">Channa argus</name>
    <name type="common">Northern snakehead</name>
    <name type="synonym">Ophicephalus argus</name>
    <dbReference type="NCBI Taxonomy" id="215402"/>
    <lineage>
        <taxon>Eukaryota</taxon>
        <taxon>Metazoa</taxon>
        <taxon>Chordata</taxon>
        <taxon>Craniata</taxon>
        <taxon>Vertebrata</taxon>
        <taxon>Euteleostomi</taxon>
        <taxon>Actinopterygii</taxon>
        <taxon>Neopterygii</taxon>
        <taxon>Teleostei</taxon>
        <taxon>Neoteleostei</taxon>
        <taxon>Acanthomorphata</taxon>
        <taxon>Anabantaria</taxon>
        <taxon>Anabantiformes</taxon>
        <taxon>Channoidei</taxon>
        <taxon>Channidae</taxon>
        <taxon>Channa</taxon>
    </lineage>
</organism>
<dbReference type="PANTHER" id="PTHR15304">
    <property type="entry name" value="MYOD FAMILY INHIBITOR"/>
    <property type="match status" value="1"/>
</dbReference>
<feature type="compositionally biased region" description="Basic and acidic residues" evidence="2">
    <location>
        <begin position="8"/>
        <end position="22"/>
    </location>
</feature>
<dbReference type="GO" id="GO:0010468">
    <property type="term" value="P:regulation of gene expression"/>
    <property type="evidence" value="ECO:0007669"/>
    <property type="project" value="UniProtKB-ARBA"/>
</dbReference>
<reference evidence="4" key="2">
    <citation type="submission" date="2019-02" db="EMBL/GenBank/DDBJ databases">
        <title>Opniocepnalus argus Var Kimnra genome.</title>
        <authorList>
            <person name="Zhou C."/>
            <person name="Xiao S."/>
        </authorList>
    </citation>
    <scope>NUCLEOTIDE SEQUENCE [LARGE SCALE GENOMIC DNA]</scope>
</reference>
<keyword evidence="4" id="KW-1185">Reference proteome</keyword>
<comment type="similarity">
    <text evidence="1">Belongs to the MDFI family.</text>
</comment>
<dbReference type="Proteomes" id="UP000503349">
    <property type="component" value="Chromosome 5"/>
</dbReference>
<dbReference type="Pfam" id="PF15316">
    <property type="entry name" value="MDFI"/>
    <property type="match status" value="1"/>
</dbReference>